<feature type="transmembrane region" description="Helical" evidence="1">
    <location>
        <begin position="38"/>
        <end position="58"/>
    </location>
</feature>
<dbReference type="RefSeq" id="WP_182299499.1">
    <property type="nucleotide sequence ID" value="NZ_CP041969.1"/>
</dbReference>
<name>A0A7G5C231_9BACL</name>
<keyword evidence="1" id="KW-0472">Membrane</keyword>
<proteinExistence type="predicted"/>
<keyword evidence="3" id="KW-1185">Reference proteome</keyword>
<dbReference type="Proteomes" id="UP000515679">
    <property type="component" value="Chromosome"/>
</dbReference>
<evidence type="ECO:0000256" key="1">
    <source>
        <dbReference type="SAM" id="Phobius"/>
    </source>
</evidence>
<keyword evidence="1" id="KW-1133">Transmembrane helix</keyword>
<feature type="transmembrane region" description="Helical" evidence="1">
    <location>
        <begin position="12"/>
        <end position="32"/>
    </location>
</feature>
<sequence length="77" mass="8554">MRDMTLGRKITIGYVGMIVLLVVAFVLLLTGMDLANQKALLIEVIIIFLILAGARIRINVASSQSHRIDRRRNVHAA</sequence>
<organism evidence="2 3">
    <name type="scientific">Cohnella cholangitidis</name>
    <dbReference type="NCBI Taxonomy" id="2598458"/>
    <lineage>
        <taxon>Bacteria</taxon>
        <taxon>Bacillati</taxon>
        <taxon>Bacillota</taxon>
        <taxon>Bacilli</taxon>
        <taxon>Bacillales</taxon>
        <taxon>Paenibacillaceae</taxon>
        <taxon>Cohnella</taxon>
    </lineage>
</organism>
<dbReference type="EMBL" id="CP041969">
    <property type="protein sequence ID" value="QMV43265.1"/>
    <property type="molecule type" value="Genomic_DNA"/>
</dbReference>
<evidence type="ECO:0000313" key="3">
    <source>
        <dbReference type="Proteomes" id="UP000515679"/>
    </source>
</evidence>
<dbReference type="KEGG" id="cchl:FPL14_20330"/>
<protein>
    <submittedName>
        <fullName evidence="2">Uncharacterized protein</fullName>
    </submittedName>
</protein>
<reference evidence="2 3" key="1">
    <citation type="submission" date="2019-07" db="EMBL/GenBank/DDBJ databases">
        <authorList>
            <person name="Kim J.K."/>
            <person name="Cheong H.-M."/>
            <person name="Choi Y."/>
            <person name="Hwang K.J."/>
            <person name="Lee S."/>
            <person name="Choi C."/>
        </authorList>
    </citation>
    <scope>NUCLEOTIDE SEQUENCE [LARGE SCALE GENOMIC DNA]</scope>
    <source>
        <strain evidence="2 3">KS 22</strain>
    </source>
</reference>
<dbReference type="AlphaFoldDB" id="A0A7G5C231"/>
<gene>
    <name evidence="2" type="ORF">FPL14_20330</name>
</gene>
<accession>A0A7G5C231</accession>
<evidence type="ECO:0000313" key="2">
    <source>
        <dbReference type="EMBL" id="QMV43265.1"/>
    </source>
</evidence>
<keyword evidence="1" id="KW-0812">Transmembrane</keyword>